<dbReference type="HOGENOM" id="CLU_1671596_0_0_1"/>
<organism evidence="1 2">
    <name type="scientific">Tribolium castaneum</name>
    <name type="common">Red flour beetle</name>
    <dbReference type="NCBI Taxonomy" id="7070"/>
    <lineage>
        <taxon>Eukaryota</taxon>
        <taxon>Metazoa</taxon>
        <taxon>Ecdysozoa</taxon>
        <taxon>Arthropoda</taxon>
        <taxon>Hexapoda</taxon>
        <taxon>Insecta</taxon>
        <taxon>Pterygota</taxon>
        <taxon>Neoptera</taxon>
        <taxon>Endopterygota</taxon>
        <taxon>Coleoptera</taxon>
        <taxon>Polyphaga</taxon>
        <taxon>Cucujiformia</taxon>
        <taxon>Tenebrionidae</taxon>
        <taxon>Tenebrionidae incertae sedis</taxon>
        <taxon>Tribolium</taxon>
    </lineage>
</organism>
<dbReference type="EMBL" id="KQ971338">
    <property type="protein sequence ID" value="EFA02047.1"/>
    <property type="molecule type" value="Genomic_DNA"/>
</dbReference>
<dbReference type="InParanoid" id="D2A2B5"/>
<sequence length="158" mass="18326">MFSRAKRFDYYPRPEVSTPPCHRFAKKHAMSTPKTNPKKTPDMTQLLEQLEQTGKRIQDRCDTIDELCRDYLSLDEGFFSTRSSSPEELALTPTFEEDMLVSESLVQFCAETVADLVCKKLEQRNSEKSVWKKMRKSGETVWNFFCPKIIDGQLQTTV</sequence>
<dbReference type="Proteomes" id="UP000007266">
    <property type="component" value="Linkage group 4"/>
</dbReference>
<dbReference type="AlphaFoldDB" id="D2A2B5"/>
<reference evidence="1 2" key="1">
    <citation type="journal article" date="2008" name="Nature">
        <title>The genome of the model beetle and pest Tribolium castaneum.</title>
        <authorList>
            <consortium name="Tribolium Genome Sequencing Consortium"/>
            <person name="Richards S."/>
            <person name="Gibbs R.A."/>
            <person name="Weinstock G.M."/>
            <person name="Brown S.J."/>
            <person name="Denell R."/>
            <person name="Beeman R.W."/>
            <person name="Gibbs R."/>
            <person name="Beeman R.W."/>
            <person name="Brown S.J."/>
            <person name="Bucher G."/>
            <person name="Friedrich M."/>
            <person name="Grimmelikhuijzen C.J."/>
            <person name="Klingler M."/>
            <person name="Lorenzen M."/>
            <person name="Richards S."/>
            <person name="Roth S."/>
            <person name="Schroder R."/>
            <person name="Tautz D."/>
            <person name="Zdobnov E.M."/>
            <person name="Muzny D."/>
            <person name="Gibbs R.A."/>
            <person name="Weinstock G.M."/>
            <person name="Attaway T."/>
            <person name="Bell S."/>
            <person name="Buhay C.J."/>
            <person name="Chandrabose M.N."/>
            <person name="Chavez D."/>
            <person name="Clerk-Blankenburg K.P."/>
            <person name="Cree A."/>
            <person name="Dao M."/>
            <person name="Davis C."/>
            <person name="Chacko J."/>
            <person name="Dinh H."/>
            <person name="Dugan-Rocha S."/>
            <person name="Fowler G."/>
            <person name="Garner T.T."/>
            <person name="Garnes J."/>
            <person name="Gnirke A."/>
            <person name="Hawes A."/>
            <person name="Hernandez J."/>
            <person name="Hines S."/>
            <person name="Holder M."/>
            <person name="Hume J."/>
            <person name="Jhangiani S.N."/>
            <person name="Joshi V."/>
            <person name="Khan Z.M."/>
            <person name="Jackson L."/>
            <person name="Kovar C."/>
            <person name="Kowis A."/>
            <person name="Lee S."/>
            <person name="Lewis L.R."/>
            <person name="Margolis J."/>
            <person name="Morgan M."/>
            <person name="Nazareth L.V."/>
            <person name="Nguyen N."/>
            <person name="Okwuonu G."/>
            <person name="Parker D."/>
            <person name="Richards S."/>
            <person name="Ruiz S.J."/>
            <person name="Santibanez J."/>
            <person name="Savard J."/>
            <person name="Scherer S.E."/>
            <person name="Schneider B."/>
            <person name="Sodergren E."/>
            <person name="Tautz D."/>
            <person name="Vattahil S."/>
            <person name="Villasana D."/>
            <person name="White C.S."/>
            <person name="Wright R."/>
            <person name="Park Y."/>
            <person name="Beeman R.W."/>
            <person name="Lord J."/>
            <person name="Oppert B."/>
            <person name="Lorenzen M."/>
            <person name="Brown S."/>
            <person name="Wang L."/>
            <person name="Savard J."/>
            <person name="Tautz D."/>
            <person name="Richards S."/>
            <person name="Weinstock G."/>
            <person name="Gibbs R.A."/>
            <person name="Liu Y."/>
            <person name="Worley K."/>
            <person name="Weinstock G."/>
            <person name="Elsik C.G."/>
            <person name="Reese J.T."/>
            <person name="Elhaik E."/>
            <person name="Landan G."/>
            <person name="Graur D."/>
            <person name="Arensburger P."/>
            <person name="Atkinson P."/>
            <person name="Beeman R.W."/>
            <person name="Beidler J."/>
            <person name="Brown S.J."/>
            <person name="Demuth J.P."/>
            <person name="Drury D.W."/>
            <person name="Du Y.Z."/>
            <person name="Fujiwara H."/>
            <person name="Lorenzen M."/>
            <person name="Maselli V."/>
            <person name="Osanai M."/>
            <person name="Park Y."/>
            <person name="Robertson H.M."/>
            <person name="Tu Z."/>
            <person name="Wang J.J."/>
            <person name="Wang S."/>
            <person name="Richards S."/>
            <person name="Song H."/>
            <person name="Zhang L."/>
            <person name="Sodergren E."/>
            <person name="Werner D."/>
            <person name="Stanke M."/>
            <person name="Morgenstern B."/>
            <person name="Solovyev V."/>
            <person name="Kosarev P."/>
            <person name="Brown G."/>
            <person name="Chen H.C."/>
            <person name="Ermolaeva O."/>
            <person name="Hlavina W."/>
            <person name="Kapustin Y."/>
            <person name="Kiryutin B."/>
            <person name="Kitts P."/>
            <person name="Maglott D."/>
            <person name="Pruitt K."/>
            <person name="Sapojnikov V."/>
            <person name="Souvorov A."/>
            <person name="Mackey A.J."/>
            <person name="Waterhouse R.M."/>
            <person name="Wyder S."/>
            <person name="Zdobnov E.M."/>
            <person name="Zdobnov E.M."/>
            <person name="Wyder S."/>
            <person name="Kriventseva E.V."/>
            <person name="Kadowaki T."/>
            <person name="Bork P."/>
            <person name="Aranda M."/>
            <person name="Bao R."/>
            <person name="Beermann A."/>
            <person name="Berns N."/>
            <person name="Bolognesi R."/>
            <person name="Bonneton F."/>
            <person name="Bopp D."/>
            <person name="Brown S.J."/>
            <person name="Bucher G."/>
            <person name="Butts T."/>
            <person name="Chaumot A."/>
            <person name="Denell R.E."/>
            <person name="Ferrier D.E."/>
            <person name="Friedrich M."/>
            <person name="Gordon C.M."/>
            <person name="Jindra M."/>
            <person name="Klingler M."/>
            <person name="Lan Q."/>
            <person name="Lattorff H.M."/>
            <person name="Laudet V."/>
            <person name="von Levetsow C."/>
            <person name="Liu Z."/>
            <person name="Lutz R."/>
            <person name="Lynch J.A."/>
            <person name="da Fonseca R.N."/>
            <person name="Posnien N."/>
            <person name="Reuter R."/>
            <person name="Roth S."/>
            <person name="Savard J."/>
            <person name="Schinko J.B."/>
            <person name="Schmitt C."/>
            <person name="Schoppmeier M."/>
            <person name="Schroder R."/>
            <person name="Shippy T.D."/>
            <person name="Simonnet F."/>
            <person name="Marques-Souza H."/>
            <person name="Tautz D."/>
            <person name="Tomoyasu Y."/>
            <person name="Trauner J."/>
            <person name="Van der Zee M."/>
            <person name="Vervoort M."/>
            <person name="Wittkopp N."/>
            <person name="Wimmer E.A."/>
            <person name="Yang X."/>
            <person name="Jones A.K."/>
            <person name="Sattelle D.B."/>
            <person name="Ebert P.R."/>
            <person name="Nelson D."/>
            <person name="Scott J.G."/>
            <person name="Beeman R.W."/>
            <person name="Muthukrishnan S."/>
            <person name="Kramer K.J."/>
            <person name="Arakane Y."/>
            <person name="Beeman R.W."/>
            <person name="Zhu Q."/>
            <person name="Hogenkamp D."/>
            <person name="Dixit R."/>
            <person name="Oppert B."/>
            <person name="Jiang H."/>
            <person name="Zou Z."/>
            <person name="Marshall J."/>
            <person name="Elpidina E."/>
            <person name="Vinokurov K."/>
            <person name="Oppert C."/>
            <person name="Zou Z."/>
            <person name="Evans J."/>
            <person name="Lu Z."/>
            <person name="Zhao P."/>
            <person name="Sumathipala N."/>
            <person name="Altincicek B."/>
            <person name="Vilcinskas A."/>
            <person name="Williams M."/>
            <person name="Hultmark D."/>
            <person name="Hetru C."/>
            <person name="Jiang H."/>
            <person name="Grimmelikhuijzen C.J."/>
            <person name="Hauser F."/>
            <person name="Cazzamali G."/>
            <person name="Williamson M."/>
            <person name="Park Y."/>
            <person name="Li B."/>
            <person name="Tanaka Y."/>
            <person name="Predel R."/>
            <person name="Neupert S."/>
            <person name="Schachtner J."/>
            <person name="Verleyen P."/>
            <person name="Raible F."/>
            <person name="Bork P."/>
            <person name="Friedrich M."/>
            <person name="Walden K.K."/>
            <person name="Robertson H.M."/>
            <person name="Angeli S."/>
            <person name="Foret S."/>
            <person name="Bucher G."/>
            <person name="Schuetz S."/>
            <person name="Maleszka R."/>
            <person name="Wimmer E.A."/>
            <person name="Beeman R.W."/>
            <person name="Lorenzen M."/>
            <person name="Tomoyasu Y."/>
            <person name="Miller S.C."/>
            <person name="Grossmann D."/>
            <person name="Bucher G."/>
        </authorList>
    </citation>
    <scope>NUCLEOTIDE SEQUENCE [LARGE SCALE GENOMIC DNA]</scope>
    <source>
        <strain evidence="1 2">Georgia GA2</strain>
    </source>
</reference>
<keyword evidence="2" id="KW-1185">Reference proteome</keyword>
<gene>
    <name evidence="1" type="primary">AUGUSTUS-3.0.2_07675</name>
    <name evidence="1" type="ORF">TcasGA2_TC007675</name>
</gene>
<proteinExistence type="predicted"/>
<reference evidence="1 2" key="2">
    <citation type="journal article" date="2010" name="Nucleic Acids Res.">
        <title>BeetleBase in 2010: revisions to provide comprehensive genomic information for Tribolium castaneum.</title>
        <authorList>
            <person name="Kim H.S."/>
            <person name="Murphy T."/>
            <person name="Xia J."/>
            <person name="Caragea D."/>
            <person name="Park Y."/>
            <person name="Beeman R.W."/>
            <person name="Lorenzen M.D."/>
            <person name="Butcher S."/>
            <person name="Manak J.R."/>
            <person name="Brown S.J."/>
        </authorList>
    </citation>
    <scope>GENOME REANNOTATION</scope>
    <source>
        <strain evidence="1 2">Georgia GA2</strain>
    </source>
</reference>
<protein>
    <submittedName>
        <fullName evidence="1">Uncharacterized protein</fullName>
    </submittedName>
</protein>
<evidence type="ECO:0000313" key="1">
    <source>
        <dbReference type="EMBL" id="EFA02047.1"/>
    </source>
</evidence>
<dbReference type="OrthoDB" id="10341450at2759"/>
<dbReference type="KEGG" id="tca:103312556"/>
<accession>D2A2B5</accession>
<name>D2A2B5_TRICA</name>
<evidence type="ECO:0000313" key="2">
    <source>
        <dbReference type="Proteomes" id="UP000007266"/>
    </source>
</evidence>